<dbReference type="InterPro" id="IPR016032">
    <property type="entry name" value="Sig_transdc_resp-reg_C-effctor"/>
</dbReference>
<evidence type="ECO:0000256" key="3">
    <source>
        <dbReference type="ARBA" id="ARBA00023125"/>
    </source>
</evidence>
<accession>A0A2P8HZL8</accession>
<evidence type="ECO:0000313" key="8">
    <source>
        <dbReference type="EMBL" id="PSL51667.1"/>
    </source>
</evidence>
<dbReference type="Pfam" id="PF00486">
    <property type="entry name" value="Trans_reg_C"/>
    <property type="match status" value="1"/>
</dbReference>
<dbReference type="Gene3D" id="1.25.40.10">
    <property type="entry name" value="Tetratricopeptide repeat domain"/>
    <property type="match status" value="1"/>
</dbReference>
<dbReference type="GO" id="GO:0006355">
    <property type="term" value="P:regulation of DNA-templated transcription"/>
    <property type="evidence" value="ECO:0007669"/>
    <property type="project" value="InterPro"/>
</dbReference>
<dbReference type="InterPro" id="IPR027417">
    <property type="entry name" value="P-loop_NTPase"/>
</dbReference>
<dbReference type="InterPro" id="IPR041664">
    <property type="entry name" value="AAA_16"/>
</dbReference>
<organism evidence="8 9">
    <name type="scientific">Saccharothrix carnea</name>
    <dbReference type="NCBI Taxonomy" id="1280637"/>
    <lineage>
        <taxon>Bacteria</taxon>
        <taxon>Bacillati</taxon>
        <taxon>Actinomycetota</taxon>
        <taxon>Actinomycetes</taxon>
        <taxon>Pseudonocardiales</taxon>
        <taxon>Pseudonocardiaceae</taxon>
        <taxon>Saccharothrix</taxon>
    </lineage>
</organism>
<evidence type="ECO:0000256" key="4">
    <source>
        <dbReference type="ARBA" id="ARBA00023163"/>
    </source>
</evidence>
<dbReference type="InterPro" id="IPR005158">
    <property type="entry name" value="BTAD"/>
</dbReference>
<evidence type="ECO:0000256" key="1">
    <source>
        <dbReference type="ARBA" id="ARBA00005820"/>
    </source>
</evidence>
<evidence type="ECO:0000256" key="5">
    <source>
        <dbReference type="PROSITE-ProRule" id="PRU01091"/>
    </source>
</evidence>
<dbReference type="Proteomes" id="UP000241118">
    <property type="component" value="Unassembled WGS sequence"/>
</dbReference>
<dbReference type="AlphaFoldDB" id="A0A2P8HZL8"/>
<dbReference type="GO" id="GO:0003677">
    <property type="term" value="F:DNA binding"/>
    <property type="evidence" value="ECO:0007669"/>
    <property type="project" value="UniProtKB-UniRule"/>
</dbReference>
<evidence type="ECO:0000259" key="7">
    <source>
        <dbReference type="PROSITE" id="PS51755"/>
    </source>
</evidence>
<dbReference type="SUPFAM" id="SSF46894">
    <property type="entry name" value="C-terminal effector domain of the bipartite response regulators"/>
    <property type="match status" value="1"/>
</dbReference>
<dbReference type="PANTHER" id="PTHR35807:SF1">
    <property type="entry name" value="TRANSCRIPTIONAL REGULATOR REDD"/>
    <property type="match status" value="1"/>
</dbReference>
<dbReference type="Gene3D" id="3.40.50.300">
    <property type="entry name" value="P-loop containing nucleotide triphosphate hydrolases"/>
    <property type="match status" value="1"/>
</dbReference>
<dbReference type="SMART" id="SM01043">
    <property type="entry name" value="BTAD"/>
    <property type="match status" value="1"/>
</dbReference>
<dbReference type="EMBL" id="PYAX01000019">
    <property type="protein sequence ID" value="PSL51667.1"/>
    <property type="molecule type" value="Genomic_DNA"/>
</dbReference>
<feature type="region of interest" description="Disordered" evidence="6">
    <location>
        <begin position="1"/>
        <end position="21"/>
    </location>
</feature>
<keyword evidence="2" id="KW-0805">Transcription regulation</keyword>
<dbReference type="Pfam" id="PF03704">
    <property type="entry name" value="BTAD"/>
    <property type="match status" value="1"/>
</dbReference>
<dbReference type="InterPro" id="IPR036388">
    <property type="entry name" value="WH-like_DNA-bd_sf"/>
</dbReference>
<dbReference type="InterPro" id="IPR051677">
    <property type="entry name" value="AfsR-DnrI-RedD_regulator"/>
</dbReference>
<dbReference type="PROSITE" id="PS51755">
    <property type="entry name" value="OMPR_PHOB"/>
    <property type="match status" value="1"/>
</dbReference>
<dbReference type="SMART" id="SM00862">
    <property type="entry name" value="Trans_reg_C"/>
    <property type="match status" value="1"/>
</dbReference>
<evidence type="ECO:0000313" key="9">
    <source>
        <dbReference type="Proteomes" id="UP000241118"/>
    </source>
</evidence>
<name>A0A2P8HZL8_SACCR</name>
<dbReference type="CDD" id="cd15831">
    <property type="entry name" value="BTAD"/>
    <property type="match status" value="1"/>
</dbReference>
<keyword evidence="4" id="KW-0804">Transcription</keyword>
<sequence length="1176" mass="126776">MRTRRTTEATVTATTPGTLPGSVRWTEAPPPGRPGAARAAVELRALGPLEAVVAEQPVDLGTPKQRALLALLVSRVGQPVAVDVMLEALWAGHPPPSAITSLQAYVANLRKVLEPQRAPRTPATVLRTCSQGYVLDGHAVDVDVHRFGEHATAGWQALERGDSRQALREFEAGLALWRGRPYSEVAGATWVAPEVARLDELRLSVVEARCAALLAVGAHEVAVAELEAFVQAHPLREYGCELLTLALYRAGRQADALKVLRTIQMRLAEELGVDPRPALKQLEHEILNQSPTLDWQPTPTLVATDEPVVTHDDAPPAPVAIVTTSASPPPVADGEVFVGREAELRQLADALAAAATGSGRVVTVSGEPEIGKTSLLRRFAERAGVPVLWGTCPEHVDAPPLWPWEQVLRAAVTHFPPASTPEPVARLLDGDRRPADDADVAGAELRRFEAIVHYLTAASDAAPFAVVLDHLHRADPCSLRLLAHLAESVPASRLLLVVSYRSEEAAVLSRTLAALARAEMTRIELTGLDLRQTRSLACAVLGREVGGRTAQELWARTEGNPFFLRELVKLLTSEQRLDQPHTVPVPVPVREVVLRRVARLPRTAAELLTVAAIAGRQFDIEVVAEVASVDVEAALEALDTAVAAGLVVEEQQRLGWFRFTHALTAEVLYGTTGRLRRALVHRRIGAAAAKAWTDSTERAAEIARHWLPAAELDPSAAAQAAAHAATAARVADTELAPEDAARLWRQAVAAADLAGQDDVDRHPLLVGLGAALYRAEDFRDGLAVFSQAMEDLLAAPGAPDTSRLVTTALAAVAEFDLGSTGRGEVDQRLVDVLQRARPHVTDPVQHALLLSCLAVARRHDGDAAGRAALSDEALAIAWLSTENAELAQLLHLRAVALDGPDHLDQRLQAATELLALPDLPPSTEARARRIRAQVLVALGRVGEAAAELDRAAEYAERRSPALATRLRWSRAGLLLLGGRWAEADELSLTTYDRCARMSWADARFNRAIQRWEAAYLTGEGRHLVDELRATAESSGRPALQAVLVMALVEAGRMRDARIALHRFPRGPEEDHLWLYGRCWALLAAARLGETELVARWRARLLPYRHLTCSAPDLVISGSVAYFTAEAALALGDPDAALADLAVATDTIRRIGAVPWLAKVRGAVELARRFEVISAPC</sequence>
<dbReference type="SUPFAM" id="SSF48452">
    <property type="entry name" value="TPR-like"/>
    <property type="match status" value="1"/>
</dbReference>
<dbReference type="Pfam" id="PF13191">
    <property type="entry name" value="AAA_16"/>
    <property type="match status" value="1"/>
</dbReference>
<dbReference type="PANTHER" id="PTHR35807">
    <property type="entry name" value="TRANSCRIPTIONAL REGULATOR REDD-RELATED"/>
    <property type="match status" value="1"/>
</dbReference>
<comment type="caution">
    <text evidence="8">The sequence shown here is derived from an EMBL/GenBank/DDBJ whole genome shotgun (WGS) entry which is preliminary data.</text>
</comment>
<evidence type="ECO:0000256" key="2">
    <source>
        <dbReference type="ARBA" id="ARBA00023015"/>
    </source>
</evidence>
<keyword evidence="9" id="KW-1185">Reference proteome</keyword>
<feature type="domain" description="OmpR/PhoB-type" evidence="7">
    <location>
        <begin position="33"/>
        <end position="137"/>
    </location>
</feature>
<reference evidence="8 9" key="1">
    <citation type="submission" date="2018-03" db="EMBL/GenBank/DDBJ databases">
        <title>Genomic Encyclopedia of Type Strains, Phase III (KMG-III): the genomes of soil and plant-associated and newly described type strains.</title>
        <authorList>
            <person name="Whitman W."/>
        </authorList>
    </citation>
    <scope>NUCLEOTIDE SEQUENCE [LARGE SCALE GENOMIC DNA]</scope>
    <source>
        <strain evidence="8 9">CGMCC 4.7097</strain>
    </source>
</reference>
<feature type="DNA-binding region" description="OmpR/PhoB-type" evidence="5">
    <location>
        <begin position="33"/>
        <end position="137"/>
    </location>
</feature>
<dbReference type="SUPFAM" id="SSF52540">
    <property type="entry name" value="P-loop containing nucleoside triphosphate hydrolases"/>
    <property type="match status" value="1"/>
</dbReference>
<dbReference type="InterPro" id="IPR001867">
    <property type="entry name" value="OmpR/PhoB-type_DNA-bd"/>
</dbReference>
<dbReference type="GO" id="GO:0000160">
    <property type="term" value="P:phosphorelay signal transduction system"/>
    <property type="evidence" value="ECO:0007669"/>
    <property type="project" value="InterPro"/>
</dbReference>
<dbReference type="Gene3D" id="1.10.10.10">
    <property type="entry name" value="Winged helix-like DNA-binding domain superfamily/Winged helix DNA-binding domain"/>
    <property type="match status" value="1"/>
</dbReference>
<keyword evidence="3 5" id="KW-0238">DNA-binding</keyword>
<gene>
    <name evidence="8" type="ORF">B0I31_11997</name>
</gene>
<comment type="similarity">
    <text evidence="1">Belongs to the AfsR/DnrI/RedD regulatory family.</text>
</comment>
<evidence type="ECO:0000256" key="6">
    <source>
        <dbReference type="SAM" id="MobiDB-lite"/>
    </source>
</evidence>
<protein>
    <submittedName>
        <fullName evidence="8">SARP family transcriptional regulator</fullName>
    </submittedName>
</protein>
<proteinExistence type="inferred from homology"/>
<dbReference type="InterPro" id="IPR011990">
    <property type="entry name" value="TPR-like_helical_dom_sf"/>
</dbReference>